<evidence type="ECO:0000313" key="3">
    <source>
        <dbReference type="Proteomes" id="UP000595437"/>
    </source>
</evidence>
<sequence>SSPFILHDTNSKSALVGTPGVGAMNNLYWMKKNPNEIGRGTGNRRKKKNRN</sequence>
<proteinExistence type="predicted"/>
<keyword evidence="3" id="KW-1185">Reference proteome</keyword>
<dbReference type="Proteomes" id="UP000595437">
    <property type="component" value="Chromosome 20"/>
</dbReference>
<dbReference type="EMBL" id="CP045909">
    <property type="protein sequence ID" value="QQP32464.1"/>
    <property type="molecule type" value="Genomic_DNA"/>
</dbReference>
<accession>A0A7T8GM55</accession>
<dbReference type="AlphaFoldDB" id="A0A7T8GM55"/>
<organism evidence="2 3">
    <name type="scientific">Caligus rogercresseyi</name>
    <name type="common">Sea louse</name>
    <dbReference type="NCBI Taxonomy" id="217165"/>
    <lineage>
        <taxon>Eukaryota</taxon>
        <taxon>Metazoa</taxon>
        <taxon>Ecdysozoa</taxon>
        <taxon>Arthropoda</taxon>
        <taxon>Crustacea</taxon>
        <taxon>Multicrustacea</taxon>
        <taxon>Hexanauplia</taxon>
        <taxon>Copepoda</taxon>
        <taxon>Siphonostomatoida</taxon>
        <taxon>Caligidae</taxon>
        <taxon>Caligus</taxon>
    </lineage>
</organism>
<feature type="non-terminal residue" evidence="2">
    <location>
        <position position="1"/>
    </location>
</feature>
<evidence type="ECO:0000256" key="1">
    <source>
        <dbReference type="SAM" id="MobiDB-lite"/>
    </source>
</evidence>
<feature type="region of interest" description="Disordered" evidence="1">
    <location>
        <begin position="31"/>
        <end position="51"/>
    </location>
</feature>
<reference evidence="3" key="1">
    <citation type="submission" date="2021-01" db="EMBL/GenBank/DDBJ databases">
        <title>Caligus Genome Assembly.</title>
        <authorList>
            <person name="Gallardo-Escarate C."/>
        </authorList>
    </citation>
    <scope>NUCLEOTIDE SEQUENCE [LARGE SCALE GENOMIC DNA]</scope>
</reference>
<evidence type="ECO:0000313" key="2">
    <source>
        <dbReference type="EMBL" id="QQP32464.1"/>
    </source>
</evidence>
<feature type="compositionally biased region" description="Basic residues" evidence="1">
    <location>
        <begin position="42"/>
        <end position="51"/>
    </location>
</feature>
<gene>
    <name evidence="2" type="ORF">FKW44_024787</name>
</gene>
<name>A0A7T8GM55_CALRO</name>
<dbReference type="OrthoDB" id="446759at2759"/>
<protein>
    <submittedName>
        <fullName evidence="2">CG2972 CG2972PAlike</fullName>
    </submittedName>
</protein>